<dbReference type="RefSeq" id="WP_377471602.1">
    <property type="nucleotide sequence ID" value="NZ_JBHLWN010000071.1"/>
</dbReference>
<organism evidence="10 11">
    <name type="scientific">Paenibacillus chartarius</name>
    <dbReference type="NCBI Taxonomy" id="747481"/>
    <lineage>
        <taxon>Bacteria</taxon>
        <taxon>Bacillati</taxon>
        <taxon>Bacillota</taxon>
        <taxon>Bacilli</taxon>
        <taxon>Bacillales</taxon>
        <taxon>Paenibacillaceae</taxon>
        <taxon>Paenibacillus</taxon>
    </lineage>
</organism>
<evidence type="ECO:0000256" key="5">
    <source>
        <dbReference type="ARBA" id="ARBA00023315"/>
    </source>
</evidence>
<keyword evidence="3 6" id="KW-0808">Transferase</keyword>
<dbReference type="SUPFAM" id="SSF51230">
    <property type="entry name" value="Single hybrid motif"/>
    <property type="match status" value="1"/>
</dbReference>
<dbReference type="CDD" id="cd06849">
    <property type="entry name" value="lipoyl_domain"/>
    <property type="match status" value="1"/>
</dbReference>
<dbReference type="Gene3D" id="4.10.320.10">
    <property type="entry name" value="E3-binding domain"/>
    <property type="match status" value="1"/>
</dbReference>
<dbReference type="InterPro" id="IPR050743">
    <property type="entry name" value="2-oxoacid_DH_E2_comp"/>
</dbReference>
<feature type="domain" description="Peripheral subunit-binding (PSBD)" evidence="9">
    <location>
        <begin position="150"/>
        <end position="187"/>
    </location>
</feature>
<proteinExistence type="inferred from homology"/>
<dbReference type="Pfam" id="PF00198">
    <property type="entry name" value="2-oxoacid_dh"/>
    <property type="match status" value="1"/>
</dbReference>
<dbReference type="InterPro" id="IPR023213">
    <property type="entry name" value="CAT-like_dom_sf"/>
</dbReference>
<keyword evidence="11" id="KW-1185">Reference proteome</keyword>
<keyword evidence="5 6" id="KW-0012">Acyltransferase</keyword>
<evidence type="ECO:0000313" key="11">
    <source>
        <dbReference type="Proteomes" id="UP001589776"/>
    </source>
</evidence>
<evidence type="ECO:0000256" key="1">
    <source>
        <dbReference type="ARBA" id="ARBA00001938"/>
    </source>
</evidence>
<feature type="region of interest" description="Disordered" evidence="7">
    <location>
        <begin position="190"/>
        <end position="241"/>
    </location>
</feature>
<evidence type="ECO:0000256" key="2">
    <source>
        <dbReference type="ARBA" id="ARBA00007317"/>
    </source>
</evidence>
<dbReference type="InterPro" id="IPR036625">
    <property type="entry name" value="E3-bd_dom_sf"/>
</dbReference>
<dbReference type="PANTHER" id="PTHR43178">
    <property type="entry name" value="DIHYDROLIPOAMIDE ACETYLTRANSFERASE COMPONENT OF PYRUVATE DEHYDROGENASE COMPLEX"/>
    <property type="match status" value="1"/>
</dbReference>
<evidence type="ECO:0000256" key="3">
    <source>
        <dbReference type="ARBA" id="ARBA00022679"/>
    </source>
</evidence>
<dbReference type="EC" id="2.3.1.-" evidence="6"/>
<dbReference type="EMBL" id="JBHLWN010000071">
    <property type="protein sequence ID" value="MFC0214247.1"/>
    <property type="molecule type" value="Genomic_DNA"/>
</dbReference>
<dbReference type="Gene3D" id="3.30.559.10">
    <property type="entry name" value="Chloramphenicol acetyltransferase-like domain"/>
    <property type="match status" value="1"/>
</dbReference>
<evidence type="ECO:0000259" key="9">
    <source>
        <dbReference type="PROSITE" id="PS51826"/>
    </source>
</evidence>
<comment type="similarity">
    <text evidence="2 6">Belongs to the 2-oxoacid dehydrogenase family.</text>
</comment>
<evidence type="ECO:0000256" key="6">
    <source>
        <dbReference type="RuleBase" id="RU003423"/>
    </source>
</evidence>
<dbReference type="Pfam" id="PF02817">
    <property type="entry name" value="E3_binding"/>
    <property type="match status" value="1"/>
</dbReference>
<sequence>MSELRGNIVEVPVPHLAESLVSAVIGTWLRQPGDYIEQYDVLCELFTDKVNTEMPSPVAGKLIKILVGEGETAAVGQAICLIETEADAAGTGGGYNFTGANGSDAYDHQSGAAVSAPGAAASSAASAAAGTSRPAGGAAAVQAAGPMSGRYSPAVQKLAAEHGVDLSRVAGTGLGGRITRKDVEDYVQRGGAGARTTAAPSAAAAHQQPYPAAPGGASAPQAAAYGAPAPQTQPGAGADPAEAAFGAPPAMPPVRSTGLHLTQHPPTPLIEVEAQAEGRGEYFIDVTPMRNAIASRMRQSKTEIPHAWTMIEVDVTNLVQLRNKTKDEFMRQEGINLTYLAFMLKAVVGAIKDYPIMNSVWAVDKIIVKRDINISLAVGTEDSVLMPVIKRADQKSIAGLAREIDELTRKARAGKLNLNDIQGGTFTVNNTGSFGSILSYPVINYPQAAIVTFESIVKKPVVIQDMIAVRSMVNLCLSLDHRILDGIICGRFLQRVKENLEAYNLDTKLY</sequence>
<accession>A0ABV6DNL8</accession>
<dbReference type="SUPFAM" id="SSF52777">
    <property type="entry name" value="CoA-dependent acyltransferases"/>
    <property type="match status" value="1"/>
</dbReference>
<dbReference type="Pfam" id="PF00364">
    <property type="entry name" value="Biotin_lipoyl"/>
    <property type="match status" value="1"/>
</dbReference>
<protein>
    <recommendedName>
        <fullName evidence="6">Dihydrolipoamide acetyltransferase component of pyruvate dehydrogenase complex</fullName>
        <ecNumber evidence="6">2.3.1.-</ecNumber>
    </recommendedName>
</protein>
<dbReference type="InterPro" id="IPR011053">
    <property type="entry name" value="Single_hybrid_motif"/>
</dbReference>
<comment type="caution">
    <text evidence="10">The sequence shown here is derived from an EMBL/GenBank/DDBJ whole genome shotgun (WGS) entry which is preliminary data.</text>
</comment>
<feature type="domain" description="Lipoyl-binding" evidence="8">
    <location>
        <begin position="8"/>
        <end position="83"/>
    </location>
</feature>
<dbReference type="PANTHER" id="PTHR43178:SF5">
    <property type="entry name" value="LIPOAMIDE ACYLTRANSFERASE COMPONENT OF BRANCHED-CHAIN ALPHA-KETO ACID DEHYDROGENASE COMPLEX, MITOCHONDRIAL"/>
    <property type="match status" value="1"/>
</dbReference>
<gene>
    <name evidence="10" type="ORF">ACFFK0_17600</name>
</gene>
<evidence type="ECO:0000313" key="10">
    <source>
        <dbReference type="EMBL" id="MFC0214247.1"/>
    </source>
</evidence>
<evidence type="ECO:0000256" key="7">
    <source>
        <dbReference type="SAM" id="MobiDB-lite"/>
    </source>
</evidence>
<reference evidence="10 11" key="1">
    <citation type="submission" date="2024-09" db="EMBL/GenBank/DDBJ databases">
        <authorList>
            <person name="Sun Q."/>
            <person name="Mori K."/>
        </authorList>
    </citation>
    <scope>NUCLEOTIDE SEQUENCE [LARGE SCALE GENOMIC DNA]</scope>
    <source>
        <strain evidence="10 11">CCM 7759</strain>
    </source>
</reference>
<dbReference type="InterPro" id="IPR000089">
    <property type="entry name" value="Biotin_lipoyl"/>
</dbReference>
<keyword evidence="4 6" id="KW-0450">Lipoyl</keyword>
<evidence type="ECO:0000259" key="8">
    <source>
        <dbReference type="PROSITE" id="PS50968"/>
    </source>
</evidence>
<feature type="compositionally biased region" description="Low complexity" evidence="7">
    <location>
        <begin position="194"/>
        <end position="241"/>
    </location>
</feature>
<dbReference type="InterPro" id="IPR001078">
    <property type="entry name" value="2-oxoacid_DH_actylTfrase"/>
</dbReference>
<dbReference type="SUPFAM" id="SSF47005">
    <property type="entry name" value="Peripheral subunit-binding domain of 2-oxo acid dehydrogenase complex"/>
    <property type="match status" value="1"/>
</dbReference>
<dbReference type="PROSITE" id="PS50968">
    <property type="entry name" value="BIOTINYL_LIPOYL"/>
    <property type="match status" value="1"/>
</dbReference>
<dbReference type="Gene3D" id="2.40.50.100">
    <property type="match status" value="1"/>
</dbReference>
<name>A0ABV6DNL8_9BACL</name>
<dbReference type="Proteomes" id="UP001589776">
    <property type="component" value="Unassembled WGS sequence"/>
</dbReference>
<dbReference type="PROSITE" id="PS51826">
    <property type="entry name" value="PSBD"/>
    <property type="match status" value="1"/>
</dbReference>
<dbReference type="InterPro" id="IPR004167">
    <property type="entry name" value="PSBD"/>
</dbReference>
<comment type="cofactor">
    <cofactor evidence="1 6">
        <name>(R)-lipoate</name>
        <dbReference type="ChEBI" id="CHEBI:83088"/>
    </cofactor>
</comment>
<evidence type="ECO:0000256" key="4">
    <source>
        <dbReference type="ARBA" id="ARBA00022823"/>
    </source>
</evidence>